<feature type="transmembrane region" description="Helical" evidence="4">
    <location>
        <begin position="103"/>
        <end position="122"/>
    </location>
</feature>
<sequence length="358" mass="42329">MPPCTSNSPSHNHLRERSLIGIDGYWYDVTDFVSRHPGGQVIEHFIGKDASEVFHSWGHKNVLKHRKPVGSYTKKAKHPADEEFRKLDMFFQENGFYDTDWSFYKRKIAVIFLLWITTFLLVECEHKMFKYSAGITLCAFWQQCGFMMHDLMHTQFFRTLNSDRIAGTIFGTIGFGISAHWWQDEHRLHHALVNTANPKTGFADPQMIEEVWAQNEKLFSFFSKPLQKYAISIQHFTFIPLVALAGRFAIIRDSYSCEKRLYEWIAIILHWAWIALLLSRMDTWTDKFIVYGLSSLLEGILHIQLVVSHYAKPWQYEDQYHDRSWYTIQVESNLNISCPVWLDWFHGGKKFFNIYRYK</sequence>
<dbReference type="Gene3D" id="3.10.120.10">
    <property type="entry name" value="Cytochrome b5-like heme/steroid binding domain"/>
    <property type="match status" value="1"/>
</dbReference>
<evidence type="ECO:0000256" key="2">
    <source>
        <dbReference type="ARBA" id="ARBA00022723"/>
    </source>
</evidence>
<dbReference type="PROSITE" id="PS00191">
    <property type="entry name" value="CYTOCHROME_B5_1"/>
    <property type="match status" value="1"/>
</dbReference>
<evidence type="ECO:0000256" key="1">
    <source>
        <dbReference type="ARBA" id="ARBA00022617"/>
    </source>
</evidence>
<keyword evidence="4" id="KW-0812">Transmembrane</keyword>
<keyword evidence="1 4" id="KW-0349">Heme</keyword>
<dbReference type="SUPFAM" id="SSF55856">
    <property type="entry name" value="Cytochrome b5-like heme/steroid binding domain"/>
    <property type="match status" value="1"/>
</dbReference>
<dbReference type="GO" id="GO:0016717">
    <property type="term" value="F:oxidoreductase activity, acting on paired donors, with oxidation of a pair of donors resulting in the reduction of molecular oxygen to two molecules of water"/>
    <property type="evidence" value="ECO:0007669"/>
    <property type="project" value="TreeGrafter"/>
</dbReference>
<keyword evidence="4" id="KW-1133">Transmembrane helix</keyword>
<dbReference type="InterPro" id="IPR012171">
    <property type="entry name" value="Fatty_acid_desaturase"/>
</dbReference>
<dbReference type="PANTHER" id="PTHR19353:SF82">
    <property type="entry name" value="CYTOCHROME B5 HEME-BINDING DOMAIN-CONTAINING PROTEIN"/>
    <property type="match status" value="1"/>
</dbReference>
<dbReference type="GO" id="GO:0006629">
    <property type="term" value="P:lipid metabolic process"/>
    <property type="evidence" value="ECO:0007669"/>
    <property type="project" value="InterPro"/>
</dbReference>
<dbReference type="OrthoDB" id="260091at2759"/>
<feature type="transmembrane region" description="Helical" evidence="4">
    <location>
        <begin position="261"/>
        <end position="282"/>
    </location>
</feature>
<evidence type="ECO:0000256" key="4">
    <source>
        <dbReference type="RuleBase" id="RU362121"/>
    </source>
</evidence>
<keyword evidence="4" id="KW-0472">Membrane</keyword>
<name>A0A7I8V6V7_9ANNE</name>
<gene>
    <name evidence="6" type="ORF">DGYR_LOCUS1215</name>
</gene>
<keyword evidence="7" id="KW-1185">Reference proteome</keyword>
<dbReference type="Proteomes" id="UP000549394">
    <property type="component" value="Unassembled WGS sequence"/>
</dbReference>
<feature type="domain" description="Cytochrome b5 heme-binding" evidence="5">
    <location>
        <begin position="10"/>
        <end position="59"/>
    </location>
</feature>
<evidence type="ECO:0000259" key="5">
    <source>
        <dbReference type="PROSITE" id="PS50255"/>
    </source>
</evidence>
<comment type="caution">
    <text evidence="4">Lacks conserved residue(s) required for the propagation of feature annotation.</text>
</comment>
<dbReference type="EMBL" id="CAJFCJ010000002">
    <property type="protein sequence ID" value="CAD5112006.1"/>
    <property type="molecule type" value="Genomic_DNA"/>
</dbReference>
<evidence type="ECO:0000313" key="7">
    <source>
        <dbReference type="Proteomes" id="UP000549394"/>
    </source>
</evidence>
<dbReference type="InterPro" id="IPR036400">
    <property type="entry name" value="Cyt_B5-like_heme/steroid_sf"/>
</dbReference>
<comment type="similarity">
    <text evidence="4">Belongs to the cytochrome b5 family.</text>
</comment>
<evidence type="ECO:0000256" key="3">
    <source>
        <dbReference type="ARBA" id="ARBA00023004"/>
    </source>
</evidence>
<dbReference type="Pfam" id="PF00487">
    <property type="entry name" value="FA_desaturase"/>
    <property type="match status" value="1"/>
</dbReference>
<accession>A0A7I8V6V7</accession>
<dbReference type="InterPro" id="IPR018506">
    <property type="entry name" value="Cyt_B5_heme-BS"/>
</dbReference>
<dbReference type="PROSITE" id="PS50255">
    <property type="entry name" value="CYTOCHROME_B5_2"/>
    <property type="match status" value="1"/>
</dbReference>
<dbReference type="AlphaFoldDB" id="A0A7I8V6V7"/>
<dbReference type="SMART" id="SM01117">
    <property type="entry name" value="Cyt-b5"/>
    <property type="match status" value="1"/>
</dbReference>
<feature type="transmembrane region" description="Helical" evidence="4">
    <location>
        <begin position="229"/>
        <end position="249"/>
    </location>
</feature>
<proteinExistence type="inferred from homology"/>
<dbReference type="GO" id="GO:0020037">
    <property type="term" value="F:heme binding"/>
    <property type="evidence" value="ECO:0007669"/>
    <property type="project" value="UniProtKB-UniRule"/>
</dbReference>
<evidence type="ECO:0000313" key="6">
    <source>
        <dbReference type="EMBL" id="CAD5112006.1"/>
    </source>
</evidence>
<organism evidence="6 7">
    <name type="scientific">Dimorphilus gyrociliatus</name>
    <dbReference type="NCBI Taxonomy" id="2664684"/>
    <lineage>
        <taxon>Eukaryota</taxon>
        <taxon>Metazoa</taxon>
        <taxon>Spiralia</taxon>
        <taxon>Lophotrochozoa</taxon>
        <taxon>Annelida</taxon>
        <taxon>Polychaeta</taxon>
        <taxon>Polychaeta incertae sedis</taxon>
        <taxon>Dinophilidae</taxon>
        <taxon>Dimorphilus</taxon>
    </lineage>
</organism>
<dbReference type="Pfam" id="PF00173">
    <property type="entry name" value="Cyt-b5"/>
    <property type="match status" value="1"/>
</dbReference>
<keyword evidence="3 4" id="KW-0408">Iron</keyword>
<protein>
    <recommendedName>
        <fullName evidence="5">Cytochrome b5 heme-binding domain-containing protein</fullName>
    </recommendedName>
</protein>
<dbReference type="GO" id="GO:0016020">
    <property type="term" value="C:membrane"/>
    <property type="evidence" value="ECO:0007669"/>
    <property type="project" value="TreeGrafter"/>
</dbReference>
<dbReference type="PANTHER" id="PTHR19353">
    <property type="entry name" value="FATTY ACID DESATURASE 2"/>
    <property type="match status" value="1"/>
</dbReference>
<comment type="caution">
    <text evidence="6">The sequence shown here is derived from an EMBL/GenBank/DDBJ whole genome shotgun (WGS) entry which is preliminary data.</text>
</comment>
<dbReference type="GO" id="GO:0046872">
    <property type="term" value="F:metal ion binding"/>
    <property type="evidence" value="ECO:0007669"/>
    <property type="project" value="UniProtKB-UniRule"/>
</dbReference>
<keyword evidence="2 4" id="KW-0479">Metal-binding</keyword>
<reference evidence="6 7" key="1">
    <citation type="submission" date="2020-08" db="EMBL/GenBank/DDBJ databases">
        <authorList>
            <person name="Hejnol A."/>
        </authorList>
    </citation>
    <scope>NUCLEOTIDE SEQUENCE [LARGE SCALE GENOMIC DNA]</scope>
</reference>
<dbReference type="InterPro" id="IPR005804">
    <property type="entry name" value="FA_desaturase_dom"/>
</dbReference>
<dbReference type="InterPro" id="IPR001199">
    <property type="entry name" value="Cyt_B5-like_heme/steroid-bd"/>
</dbReference>